<gene>
    <name evidence="2" type="ORF">PoB_006779100</name>
</gene>
<comment type="caution">
    <text evidence="2">The sequence shown here is derived from an EMBL/GenBank/DDBJ whole genome shotgun (WGS) entry which is preliminary data.</text>
</comment>
<accession>A0AAV4DB40</accession>
<sequence length="126" mass="14745">MRDVCNKLPKTASGQPAFDIREQCVKWQFYKATLFMKDQFIGRDMNSSFQQPASQASPIHDLRRVKNPYIVMSLKNTVGRAVGDAVMQQLQLDENQQEHERATFQLQQQQQQQHEDHQNLLPFLQQ</sequence>
<dbReference type="Proteomes" id="UP000735302">
    <property type="component" value="Unassembled WGS sequence"/>
</dbReference>
<evidence type="ECO:0000256" key="1">
    <source>
        <dbReference type="SAM" id="MobiDB-lite"/>
    </source>
</evidence>
<dbReference type="AlphaFoldDB" id="A0AAV4DB40"/>
<protein>
    <submittedName>
        <fullName evidence="2">Uncharacterized protein</fullName>
    </submittedName>
</protein>
<keyword evidence="3" id="KW-1185">Reference proteome</keyword>
<evidence type="ECO:0000313" key="3">
    <source>
        <dbReference type="Proteomes" id="UP000735302"/>
    </source>
</evidence>
<name>A0AAV4DB40_9GAST</name>
<feature type="region of interest" description="Disordered" evidence="1">
    <location>
        <begin position="93"/>
        <end position="126"/>
    </location>
</feature>
<proteinExistence type="predicted"/>
<organism evidence="2 3">
    <name type="scientific">Plakobranchus ocellatus</name>
    <dbReference type="NCBI Taxonomy" id="259542"/>
    <lineage>
        <taxon>Eukaryota</taxon>
        <taxon>Metazoa</taxon>
        <taxon>Spiralia</taxon>
        <taxon>Lophotrochozoa</taxon>
        <taxon>Mollusca</taxon>
        <taxon>Gastropoda</taxon>
        <taxon>Heterobranchia</taxon>
        <taxon>Euthyneura</taxon>
        <taxon>Panpulmonata</taxon>
        <taxon>Sacoglossa</taxon>
        <taxon>Placobranchoidea</taxon>
        <taxon>Plakobranchidae</taxon>
        <taxon>Plakobranchus</taxon>
    </lineage>
</organism>
<dbReference type="EMBL" id="BLXT01007673">
    <property type="protein sequence ID" value="GFO41286.1"/>
    <property type="molecule type" value="Genomic_DNA"/>
</dbReference>
<reference evidence="2 3" key="1">
    <citation type="journal article" date="2021" name="Elife">
        <title>Chloroplast acquisition without the gene transfer in kleptoplastic sea slugs, Plakobranchus ocellatus.</title>
        <authorList>
            <person name="Maeda T."/>
            <person name="Takahashi S."/>
            <person name="Yoshida T."/>
            <person name="Shimamura S."/>
            <person name="Takaki Y."/>
            <person name="Nagai Y."/>
            <person name="Toyoda A."/>
            <person name="Suzuki Y."/>
            <person name="Arimoto A."/>
            <person name="Ishii H."/>
            <person name="Satoh N."/>
            <person name="Nishiyama T."/>
            <person name="Hasebe M."/>
            <person name="Maruyama T."/>
            <person name="Minagawa J."/>
            <person name="Obokata J."/>
            <person name="Shigenobu S."/>
        </authorList>
    </citation>
    <scope>NUCLEOTIDE SEQUENCE [LARGE SCALE GENOMIC DNA]</scope>
</reference>
<evidence type="ECO:0000313" key="2">
    <source>
        <dbReference type="EMBL" id="GFO41286.1"/>
    </source>
</evidence>